<feature type="domain" description="DUF4982" evidence="8">
    <location>
        <begin position="650"/>
        <end position="709"/>
    </location>
</feature>
<dbReference type="InterPro" id="IPR036156">
    <property type="entry name" value="Beta-gal/glucu_dom_sf"/>
</dbReference>
<dbReference type="PANTHER" id="PTHR42732">
    <property type="entry name" value="BETA-GALACTOSIDASE"/>
    <property type="match status" value="1"/>
</dbReference>
<feature type="chain" id="PRO_5045150762" evidence="4">
    <location>
        <begin position="32"/>
        <end position="822"/>
    </location>
</feature>
<evidence type="ECO:0000259" key="8">
    <source>
        <dbReference type="Pfam" id="PF16355"/>
    </source>
</evidence>
<evidence type="ECO:0000259" key="7">
    <source>
        <dbReference type="Pfam" id="PF02837"/>
    </source>
</evidence>
<dbReference type="InterPro" id="IPR006104">
    <property type="entry name" value="Glyco_hydro_2_N"/>
</dbReference>
<dbReference type="GO" id="GO:0016787">
    <property type="term" value="F:hydrolase activity"/>
    <property type="evidence" value="ECO:0007669"/>
    <property type="project" value="UniProtKB-KW"/>
</dbReference>
<dbReference type="Pfam" id="PF16355">
    <property type="entry name" value="DUF4982"/>
    <property type="match status" value="1"/>
</dbReference>
<evidence type="ECO:0000259" key="5">
    <source>
        <dbReference type="Pfam" id="PF00703"/>
    </source>
</evidence>
<evidence type="ECO:0000256" key="3">
    <source>
        <dbReference type="ARBA" id="ARBA00023295"/>
    </source>
</evidence>
<dbReference type="Pfam" id="PF00703">
    <property type="entry name" value="Glyco_hydro_2"/>
    <property type="match status" value="1"/>
</dbReference>
<comment type="similarity">
    <text evidence="1">Belongs to the glycosyl hydrolase 2 family.</text>
</comment>
<dbReference type="Gene3D" id="2.60.40.10">
    <property type="entry name" value="Immunoglobulins"/>
    <property type="match status" value="2"/>
</dbReference>
<proteinExistence type="inferred from homology"/>
<dbReference type="InterPro" id="IPR006103">
    <property type="entry name" value="Glyco_hydro_2_cat"/>
</dbReference>
<keyword evidence="2 9" id="KW-0378">Hydrolase</keyword>
<keyword evidence="10" id="KW-1185">Reference proteome</keyword>
<evidence type="ECO:0000256" key="1">
    <source>
        <dbReference type="ARBA" id="ARBA00007401"/>
    </source>
</evidence>
<dbReference type="InterPro" id="IPR013783">
    <property type="entry name" value="Ig-like_fold"/>
</dbReference>
<geneLocation type="plasmid" evidence="9 10">
    <name>pCadTS8_2</name>
</geneLocation>
<sequence length="822" mass="92881">MRNFVHLNKKLINLFLISFISLLQVQGTAHAMAFNSNAQGESSTVLINNSWGYLENDANTPTQALANANWTTLNLPHTWNATDTIDAEPGYRRSASWYKRNIHLASTDQQHFVLYFEGANYETQVYVNNQLAGEHIGGYVGFEIDITDWVTQGDNNVMVRVSNRYNRNLIPSQKSDFFLYGGITRDVWFKTLPTHYVDKLTIKTPQVSKSSAKTQIEVKLNKTKINPDLSLIAHLISPAGEIIQSKKLNNQALAAAKNQTVNLDFDPLAKPQLWSIDTPNLYKVQVQLLNKDKATHKLTERFGYRWFETIPGKGFLLNGERVLLRGTHRHEESAGVGAALSNEQHRKDMEMIKEMGANFVRLGHYPQDPEIYKAADELGLILWDELPWCRGGKGGAEWEANTERLWVEQINQNINHPSIIFWSLGNEIYWEEDFEGGGADEVIMPYLQHLNQLTKSIDPSRLTSIRKYYPGATTVDTFSPSIWAGWYGGSYSQYEAAVINSTKKYPNFIHMEYGGSSHVGRHTETPISAKGMRGAQASVEEAMNQAVVKSVAKDSDWNENYMVDLFDWHLQVSENLPGLTGTAQWAVKDFGTPLRPENPIPYINQKGLFDRAGNPKDVYYVFKSYWTTEPFCYIESKTWTHRNGPKEGRDVTVYCNTQEAELFLNGQSLGRKTKDVNKVPAGGLVWKTPFNNGENKLTVKGFNSDSQVAEDQLKVTYLVGKHGKQDHFAMNYKKLANGNYLITVEALDKNKNRVLNYSERAYFSNLEGHGQLVENQGTPTGSSIIEIASGVAKIEFIPGNKETTIEFRTQNVKGIYLRLPAK</sequence>
<dbReference type="InterPro" id="IPR032311">
    <property type="entry name" value="DUF4982"/>
</dbReference>
<dbReference type="InterPro" id="IPR008979">
    <property type="entry name" value="Galactose-bd-like_sf"/>
</dbReference>
<evidence type="ECO:0000256" key="2">
    <source>
        <dbReference type="ARBA" id="ARBA00022801"/>
    </source>
</evidence>
<evidence type="ECO:0000259" key="6">
    <source>
        <dbReference type="Pfam" id="PF02836"/>
    </source>
</evidence>
<reference evidence="9" key="1">
    <citation type="submission" date="2022-10" db="EMBL/GenBank/DDBJ databases">
        <title>Catenovulum adriacola sp. nov. isolated in the Harbour of Susak.</title>
        <authorList>
            <person name="Schoch T."/>
            <person name="Reich S.J."/>
            <person name="Stoeferle S."/>
            <person name="Flaiz M."/>
            <person name="Kazda M."/>
            <person name="Riedel C.U."/>
            <person name="Duerre P."/>
        </authorList>
    </citation>
    <scope>NUCLEOTIDE SEQUENCE</scope>
    <source>
        <strain evidence="9">TS8</strain>
        <plasmid evidence="9">pCadTS8_2</plasmid>
    </source>
</reference>
<keyword evidence="3" id="KW-0326">Glycosidase</keyword>
<dbReference type="Pfam" id="PF02836">
    <property type="entry name" value="Glyco_hydro_2_C"/>
    <property type="match status" value="1"/>
</dbReference>
<dbReference type="InterPro" id="IPR006102">
    <property type="entry name" value="Ig-like_GH2"/>
</dbReference>
<name>A0ABY7AS09_9ALTE</name>
<feature type="signal peptide" evidence="4">
    <location>
        <begin position="1"/>
        <end position="31"/>
    </location>
</feature>
<evidence type="ECO:0000256" key="4">
    <source>
        <dbReference type="SAM" id="SignalP"/>
    </source>
</evidence>
<evidence type="ECO:0000313" key="10">
    <source>
        <dbReference type="Proteomes" id="UP001163726"/>
    </source>
</evidence>
<dbReference type="SUPFAM" id="SSF51445">
    <property type="entry name" value="(Trans)glycosidases"/>
    <property type="match status" value="1"/>
</dbReference>
<dbReference type="Pfam" id="PF02837">
    <property type="entry name" value="Glyco_hydro_2_N"/>
    <property type="match status" value="1"/>
</dbReference>
<gene>
    <name evidence="9" type="ORF">OLW01_16105</name>
</gene>
<evidence type="ECO:0000313" key="9">
    <source>
        <dbReference type="EMBL" id="WAJ72264.1"/>
    </source>
</evidence>
<dbReference type="PANTHER" id="PTHR42732:SF1">
    <property type="entry name" value="BETA-MANNOSIDASE"/>
    <property type="match status" value="1"/>
</dbReference>
<organism evidence="9 10">
    <name type="scientific">Catenovulum adriaticum</name>
    <dbReference type="NCBI Taxonomy" id="2984846"/>
    <lineage>
        <taxon>Bacteria</taxon>
        <taxon>Pseudomonadati</taxon>
        <taxon>Pseudomonadota</taxon>
        <taxon>Gammaproteobacteria</taxon>
        <taxon>Alteromonadales</taxon>
        <taxon>Alteromonadaceae</taxon>
        <taxon>Catenovulum</taxon>
    </lineage>
</organism>
<dbReference type="RefSeq" id="WP_268076979.1">
    <property type="nucleotide sequence ID" value="NZ_CP109967.1"/>
</dbReference>
<accession>A0ABY7AS09</accession>
<dbReference type="SUPFAM" id="SSF49303">
    <property type="entry name" value="beta-Galactosidase/glucuronidase domain"/>
    <property type="match status" value="1"/>
</dbReference>
<feature type="domain" description="Glycoside hydrolase family 2 catalytic" evidence="6">
    <location>
        <begin position="312"/>
        <end position="551"/>
    </location>
</feature>
<keyword evidence="9" id="KW-0614">Plasmid</keyword>
<dbReference type="InterPro" id="IPR006101">
    <property type="entry name" value="Glyco_hydro_2"/>
</dbReference>
<protein>
    <submittedName>
        <fullName evidence="9">Glycoside hydrolase family 2 protein</fullName>
    </submittedName>
</protein>
<dbReference type="PRINTS" id="PR00132">
    <property type="entry name" value="GLHYDRLASE2"/>
</dbReference>
<dbReference type="EMBL" id="CP109967">
    <property type="protein sequence ID" value="WAJ72264.1"/>
    <property type="molecule type" value="Genomic_DNA"/>
</dbReference>
<dbReference type="Proteomes" id="UP001163726">
    <property type="component" value="Plasmid pCadTS8_2"/>
</dbReference>
<feature type="domain" description="Glycoside hydrolase family 2 immunoglobulin-like beta-sandwich" evidence="5">
    <location>
        <begin position="196"/>
        <end position="305"/>
    </location>
</feature>
<dbReference type="InterPro" id="IPR017853">
    <property type="entry name" value="GH"/>
</dbReference>
<dbReference type="SUPFAM" id="SSF49785">
    <property type="entry name" value="Galactose-binding domain-like"/>
    <property type="match status" value="1"/>
</dbReference>
<dbReference type="Gene3D" id="2.60.120.260">
    <property type="entry name" value="Galactose-binding domain-like"/>
    <property type="match status" value="1"/>
</dbReference>
<feature type="domain" description="Glycosyl hydrolases family 2 sugar binding" evidence="7">
    <location>
        <begin position="88"/>
        <end position="193"/>
    </location>
</feature>
<keyword evidence="4" id="KW-0732">Signal</keyword>
<dbReference type="InterPro" id="IPR051913">
    <property type="entry name" value="GH2_Domain-Containing"/>
</dbReference>
<dbReference type="Gene3D" id="3.20.20.80">
    <property type="entry name" value="Glycosidases"/>
    <property type="match status" value="1"/>
</dbReference>